<dbReference type="PROSITE" id="PS01124">
    <property type="entry name" value="HTH_ARAC_FAMILY_2"/>
    <property type="match status" value="1"/>
</dbReference>
<dbReference type="SUPFAM" id="SSF46689">
    <property type="entry name" value="Homeodomain-like"/>
    <property type="match status" value="2"/>
</dbReference>
<dbReference type="FunFam" id="1.10.10.60:FF:000132">
    <property type="entry name" value="AraC family transcriptional regulator"/>
    <property type="match status" value="1"/>
</dbReference>
<dbReference type="EMBL" id="BJZO01000098">
    <property type="protein sequence ID" value="GEO82685.1"/>
    <property type="molecule type" value="Genomic_DNA"/>
</dbReference>
<dbReference type="SMART" id="SM00342">
    <property type="entry name" value="HTH_ARAC"/>
    <property type="match status" value="1"/>
</dbReference>
<dbReference type="GO" id="GO:0043565">
    <property type="term" value="F:sequence-specific DNA binding"/>
    <property type="evidence" value="ECO:0007669"/>
    <property type="project" value="InterPro"/>
</dbReference>
<proteinExistence type="predicted"/>
<organism evidence="6 7">
    <name type="scientific">Pararhodospirillum oryzae</name>
    <dbReference type="NCBI Taxonomy" id="478448"/>
    <lineage>
        <taxon>Bacteria</taxon>
        <taxon>Pseudomonadati</taxon>
        <taxon>Pseudomonadota</taxon>
        <taxon>Alphaproteobacteria</taxon>
        <taxon>Rhodospirillales</taxon>
        <taxon>Rhodospirillaceae</taxon>
        <taxon>Pararhodospirillum</taxon>
    </lineage>
</organism>
<evidence type="ECO:0000256" key="4">
    <source>
        <dbReference type="ARBA" id="ARBA00023163"/>
    </source>
</evidence>
<evidence type="ECO:0000256" key="2">
    <source>
        <dbReference type="ARBA" id="ARBA00023015"/>
    </source>
</evidence>
<feature type="domain" description="HTH araC/xylS-type" evidence="5">
    <location>
        <begin position="91"/>
        <end position="191"/>
    </location>
</feature>
<evidence type="ECO:0000256" key="3">
    <source>
        <dbReference type="ARBA" id="ARBA00023125"/>
    </source>
</evidence>
<dbReference type="PRINTS" id="PR00032">
    <property type="entry name" value="HTHARAC"/>
</dbReference>
<keyword evidence="1" id="KW-0678">Repressor</keyword>
<dbReference type="Pfam" id="PF12833">
    <property type="entry name" value="HTH_18"/>
    <property type="match status" value="1"/>
</dbReference>
<dbReference type="InterPro" id="IPR020449">
    <property type="entry name" value="Tscrpt_reg_AraC-type_HTH"/>
</dbReference>
<dbReference type="InterPro" id="IPR009057">
    <property type="entry name" value="Homeodomain-like_sf"/>
</dbReference>
<accession>A0A512HB76</accession>
<evidence type="ECO:0000313" key="7">
    <source>
        <dbReference type="Proteomes" id="UP000321567"/>
    </source>
</evidence>
<keyword evidence="3" id="KW-0238">DNA-binding</keyword>
<keyword evidence="4" id="KW-0804">Transcription</keyword>
<name>A0A512HB76_9PROT</name>
<gene>
    <name evidence="6" type="ORF">ROR02_28160</name>
</gene>
<dbReference type="OrthoDB" id="9804543at2"/>
<evidence type="ECO:0000259" key="5">
    <source>
        <dbReference type="PROSITE" id="PS01124"/>
    </source>
</evidence>
<dbReference type="PROSITE" id="PS00041">
    <property type="entry name" value="HTH_ARAC_FAMILY_1"/>
    <property type="match status" value="1"/>
</dbReference>
<keyword evidence="2" id="KW-0805">Transcription regulation</keyword>
<dbReference type="InterPro" id="IPR018060">
    <property type="entry name" value="HTH_AraC"/>
</dbReference>
<dbReference type="InterPro" id="IPR018062">
    <property type="entry name" value="HTH_AraC-typ_CS"/>
</dbReference>
<reference evidence="6 7" key="1">
    <citation type="submission" date="2019-07" db="EMBL/GenBank/DDBJ databases">
        <title>Whole genome shotgun sequence of Rhodospirillum oryzae NBRC 107573.</title>
        <authorList>
            <person name="Hosoyama A."/>
            <person name="Uohara A."/>
            <person name="Ohji S."/>
            <person name="Ichikawa N."/>
        </authorList>
    </citation>
    <scope>NUCLEOTIDE SEQUENCE [LARGE SCALE GENOMIC DNA]</scope>
    <source>
        <strain evidence="6 7">NBRC 107573</strain>
    </source>
</reference>
<keyword evidence="7" id="KW-1185">Reference proteome</keyword>
<evidence type="ECO:0000313" key="6">
    <source>
        <dbReference type="EMBL" id="GEO82685.1"/>
    </source>
</evidence>
<protein>
    <recommendedName>
        <fullName evidence="5">HTH araC/xylS-type domain-containing protein</fullName>
    </recommendedName>
</protein>
<dbReference type="PANTHER" id="PTHR11019:SF159">
    <property type="entry name" value="TRANSCRIPTIONAL REGULATOR-RELATED"/>
    <property type="match status" value="1"/>
</dbReference>
<dbReference type="GO" id="GO:0003700">
    <property type="term" value="F:DNA-binding transcription factor activity"/>
    <property type="evidence" value="ECO:0007669"/>
    <property type="project" value="InterPro"/>
</dbReference>
<dbReference type="PANTHER" id="PTHR11019">
    <property type="entry name" value="HTH-TYPE TRANSCRIPTIONAL REGULATOR NIMR"/>
    <property type="match status" value="1"/>
</dbReference>
<comment type="caution">
    <text evidence="6">The sequence shown here is derived from an EMBL/GenBank/DDBJ whole genome shotgun (WGS) entry which is preliminary data.</text>
</comment>
<sequence length="197" mass="22018">MWIPPGVVHCVEALDDLSIHNVYVCTREVPGLPQTCKVLSVTPLLRELLAFGMTEPTGDGEEQKRLLLTITDQIRRAPDLGTIHVPMAEDRRLLPILEHLCQHPDDNRPLEAWAAFTHSSTRTLARLFVQETGLTFREWRQRLRLMEAVARLGSGQSVLEVALDLGYASQSAFTAMFRKTLGCTPSDYPGRERGEGG</sequence>
<dbReference type="AlphaFoldDB" id="A0A512HB76"/>
<dbReference type="Proteomes" id="UP000321567">
    <property type="component" value="Unassembled WGS sequence"/>
</dbReference>
<dbReference type="Gene3D" id="1.10.10.60">
    <property type="entry name" value="Homeodomain-like"/>
    <property type="match status" value="1"/>
</dbReference>
<evidence type="ECO:0000256" key="1">
    <source>
        <dbReference type="ARBA" id="ARBA00022491"/>
    </source>
</evidence>